<keyword evidence="3" id="KW-0731">Sigma factor</keyword>
<proteinExistence type="inferred from homology"/>
<reference evidence="7 8" key="1">
    <citation type="submission" date="2014-02" db="EMBL/GenBank/DDBJ databases">
        <title>Draft Genome of Hylemonella gracilis isolated from the Niagara River.</title>
        <authorList>
            <person name="Pawlowski D.R."/>
            <person name="Koudelka G.B."/>
        </authorList>
    </citation>
    <scope>NUCLEOTIDE SEQUENCE [LARGE SCALE GENOMIC DNA]</scope>
    <source>
        <strain evidence="7 8">Niagara R</strain>
    </source>
</reference>
<comment type="similarity">
    <text evidence="1">Belongs to the sigma-70 factor family. ECF subfamily.</text>
</comment>
<dbReference type="eggNOG" id="COG1595">
    <property type="taxonomic scope" value="Bacteria"/>
</dbReference>
<dbReference type="NCBIfam" id="TIGR02937">
    <property type="entry name" value="sigma70-ECF"/>
    <property type="match status" value="1"/>
</dbReference>
<dbReference type="STRING" id="1458275.AZ34_11185"/>
<gene>
    <name evidence="7" type="ORF">AZ34_11185</name>
</gene>
<dbReference type="Pfam" id="PF04542">
    <property type="entry name" value="Sigma70_r2"/>
    <property type="match status" value="1"/>
</dbReference>
<dbReference type="InterPro" id="IPR007627">
    <property type="entry name" value="RNA_pol_sigma70_r2"/>
</dbReference>
<comment type="caution">
    <text evidence="7">The sequence shown here is derived from an EMBL/GenBank/DDBJ whole genome shotgun (WGS) entry which is preliminary data.</text>
</comment>
<dbReference type="SUPFAM" id="SSF88659">
    <property type="entry name" value="Sigma3 and sigma4 domains of RNA polymerase sigma factors"/>
    <property type="match status" value="1"/>
</dbReference>
<feature type="domain" description="RNA polymerase sigma factor 70 region 4 type 2" evidence="6">
    <location>
        <begin position="111"/>
        <end position="162"/>
    </location>
</feature>
<evidence type="ECO:0000313" key="7">
    <source>
        <dbReference type="EMBL" id="EYC51582.1"/>
    </source>
</evidence>
<dbReference type="SUPFAM" id="SSF88946">
    <property type="entry name" value="Sigma2 domain of RNA polymerase sigma factors"/>
    <property type="match status" value="1"/>
</dbReference>
<dbReference type="GO" id="GO:0003677">
    <property type="term" value="F:DNA binding"/>
    <property type="evidence" value="ECO:0007669"/>
    <property type="project" value="InterPro"/>
</dbReference>
<dbReference type="Gene3D" id="1.10.10.10">
    <property type="entry name" value="Winged helix-like DNA-binding domain superfamily/Winged helix DNA-binding domain"/>
    <property type="match status" value="1"/>
</dbReference>
<evidence type="ECO:0000256" key="2">
    <source>
        <dbReference type="ARBA" id="ARBA00023015"/>
    </source>
</evidence>
<keyword evidence="2" id="KW-0805">Transcription regulation</keyword>
<evidence type="ECO:0000259" key="6">
    <source>
        <dbReference type="Pfam" id="PF08281"/>
    </source>
</evidence>
<sequence>MSASPVDLIAELYSSHRGWLQGWLRKKVGCLHQAADIVQDTFVKLLALPQLPVLREPRAYLLVTANHLLINQFHRRKLEEETLRTMAILAEDNCMRSPEEIASTRQLLSQTLLLLVRELDEKPRRAFLMARVDGMSYAEIAAKLDVSESSVKQYLAKVLVHCHARLHAMNAHD</sequence>
<dbReference type="AlphaFoldDB" id="A0A016XJ72"/>
<feature type="domain" description="RNA polymerase sigma-70 region 2" evidence="5">
    <location>
        <begin position="12"/>
        <end position="77"/>
    </location>
</feature>
<dbReference type="PANTHER" id="PTHR43133:SF63">
    <property type="entry name" value="RNA POLYMERASE SIGMA FACTOR FECI-RELATED"/>
    <property type="match status" value="1"/>
</dbReference>
<evidence type="ECO:0000256" key="3">
    <source>
        <dbReference type="ARBA" id="ARBA00023082"/>
    </source>
</evidence>
<dbReference type="GO" id="GO:0006352">
    <property type="term" value="P:DNA-templated transcription initiation"/>
    <property type="evidence" value="ECO:0007669"/>
    <property type="project" value="InterPro"/>
</dbReference>
<dbReference type="InterPro" id="IPR013249">
    <property type="entry name" value="RNA_pol_sigma70_r4_t2"/>
</dbReference>
<dbReference type="GO" id="GO:0016987">
    <property type="term" value="F:sigma factor activity"/>
    <property type="evidence" value="ECO:0007669"/>
    <property type="project" value="UniProtKB-KW"/>
</dbReference>
<evidence type="ECO:0000313" key="8">
    <source>
        <dbReference type="Proteomes" id="UP000023268"/>
    </source>
</evidence>
<organism evidence="7 8">
    <name type="scientific">Hylemonella gracilis str. Niagara R</name>
    <dbReference type="NCBI Taxonomy" id="1458275"/>
    <lineage>
        <taxon>Bacteria</taxon>
        <taxon>Pseudomonadati</taxon>
        <taxon>Pseudomonadota</taxon>
        <taxon>Betaproteobacteria</taxon>
        <taxon>Burkholderiales</taxon>
        <taxon>Comamonadaceae</taxon>
        <taxon>Hylemonella</taxon>
    </lineage>
</organism>
<dbReference type="EMBL" id="JEMG01000001">
    <property type="protein sequence ID" value="EYC51582.1"/>
    <property type="molecule type" value="Genomic_DNA"/>
</dbReference>
<dbReference type="Pfam" id="PF08281">
    <property type="entry name" value="Sigma70_r4_2"/>
    <property type="match status" value="1"/>
</dbReference>
<evidence type="ECO:0000256" key="1">
    <source>
        <dbReference type="ARBA" id="ARBA00010641"/>
    </source>
</evidence>
<name>A0A016XJ72_9BURK</name>
<dbReference type="InterPro" id="IPR013325">
    <property type="entry name" value="RNA_pol_sigma_r2"/>
</dbReference>
<protein>
    <submittedName>
        <fullName evidence="7">RNA polymerase sigma factor</fullName>
    </submittedName>
</protein>
<dbReference type="Gene3D" id="1.10.1740.10">
    <property type="match status" value="1"/>
</dbReference>
<dbReference type="InterPro" id="IPR039425">
    <property type="entry name" value="RNA_pol_sigma-70-like"/>
</dbReference>
<keyword evidence="4" id="KW-0804">Transcription</keyword>
<dbReference type="InterPro" id="IPR013324">
    <property type="entry name" value="RNA_pol_sigma_r3/r4-like"/>
</dbReference>
<dbReference type="Proteomes" id="UP000023268">
    <property type="component" value="Unassembled WGS sequence"/>
</dbReference>
<dbReference type="PANTHER" id="PTHR43133">
    <property type="entry name" value="RNA POLYMERASE ECF-TYPE SIGMA FACTO"/>
    <property type="match status" value="1"/>
</dbReference>
<dbReference type="OrthoDB" id="8536462at2"/>
<evidence type="ECO:0000259" key="5">
    <source>
        <dbReference type="Pfam" id="PF04542"/>
    </source>
</evidence>
<evidence type="ECO:0000256" key="4">
    <source>
        <dbReference type="ARBA" id="ARBA00023163"/>
    </source>
</evidence>
<accession>A0A016XJ72</accession>
<dbReference type="InterPro" id="IPR036388">
    <property type="entry name" value="WH-like_DNA-bd_sf"/>
</dbReference>
<dbReference type="RefSeq" id="WP_035608023.1">
    <property type="nucleotide sequence ID" value="NZ_JEMG01000001.1"/>
</dbReference>
<dbReference type="InterPro" id="IPR014284">
    <property type="entry name" value="RNA_pol_sigma-70_dom"/>
</dbReference>